<name>A0AA88VKD5_9ASTE</name>
<dbReference type="GO" id="GO:0004714">
    <property type="term" value="F:transmembrane receptor protein tyrosine kinase activity"/>
    <property type="evidence" value="ECO:0007669"/>
    <property type="project" value="InterPro"/>
</dbReference>
<dbReference type="AlphaFoldDB" id="A0AA88VKD5"/>
<accession>A0AA88VKD5</accession>
<dbReference type="PANTHER" id="PTHR34590:SF6">
    <property type="entry name" value="RECEPTOR-LIKE KINASE"/>
    <property type="match status" value="1"/>
</dbReference>
<feature type="domain" description="Malectin" evidence="2">
    <location>
        <begin position="18"/>
        <end position="135"/>
    </location>
</feature>
<evidence type="ECO:0000313" key="4">
    <source>
        <dbReference type="Proteomes" id="UP001188597"/>
    </source>
</evidence>
<keyword evidence="4" id="KW-1185">Reference proteome</keyword>
<evidence type="ECO:0000259" key="2">
    <source>
        <dbReference type="Pfam" id="PF11721"/>
    </source>
</evidence>
<sequence length="299" mass="33091">MVIAFILVRIGEAETKSFLINCGTNSSVNVDGRRWVGDTAPGNINVTLSSEGIEAFTASFTGDSLYAPLYTTALMFTDSLNYTFEGMNGSYFLRLHFYPFSFENHNVNDSSFAVELNGLKLVSECNVPNEIAHKNSYLQSSGGNSSLSTLVKEFFFNVEGDAIALEFVPTKGSFGFVSAIEIIPVMKGADVGARKMDLHNLEVISISTPSFQAKQEPPKKKFPRRGNKAVIVKTERVKDEGEMRRRSRRRDSFCEKKNVRIKLSDILPEGPDTRRASKPPNVPCNQNHGDGDEREIGSV</sequence>
<reference evidence="3" key="1">
    <citation type="submission" date="2022-12" db="EMBL/GenBank/DDBJ databases">
        <title>Draft genome assemblies for two species of Escallonia (Escalloniales).</title>
        <authorList>
            <person name="Chanderbali A."/>
            <person name="Dervinis C."/>
            <person name="Anghel I."/>
            <person name="Soltis D."/>
            <person name="Soltis P."/>
            <person name="Zapata F."/>
        </authorList>
    </citation>
    <scope>NUCLEOTIDE SEQUENCE</scope>
    <source>
        <strain evidence="3">UCBG64.0493</strain>
        <tissue evidence="3">Leaf</tissue>
    </source>
</reference>
<dbReference type="EMBL" id="JAVXUP010001543">
    <property type="protein sequence ID" value="KAK3010435.1"/>
    <property type="molecule type" value="Genomic_DNA"/>
</dbReference>
<dbReference type="Proteomes" id="UP001188597">
    <property type="component" value="Unassembled WGS sequence"/>
</dbReference>
<dbReference type="PANTHER" id="PTHR34590">
    <property type="entry name" value="OS03G0124300 PROTEIN-RELATED"/>
    <property type="match status" value="1"/>
</dbReference>
<comment type="caution">
    <text evidence="3">The sequence shown here is derived from an EMBL/GenBank/DDBJ whole genome shotgun (WGS) entry which is preliminary data.</text>
</comment>
<dbReference type="InterPro" id="IPR021720">
    <property type="entry name" value="Malectin_dom"/>
</dbReference>
<organism evidence="3 4">
    <name type="scientific">Escallonia herrerae</name>
    <dbReference type="NCBI Taxonomy" id="1293975"/>
    <lineage>
        <taxon>Eukaryota</taxon>
        <taxon>Viridiplantae</taxon>
        <taxon>Streptophyta</taxon>
        <taxon>Embryophyta</taxon>
        <taxon>Tracheophyta</taxon>
        <taxon>Spermatophyta</taxon>
        <taxon>Magnoliopsida</taxon>
        <taxon>eudicotyledons</taxon>
        <taxon>Gunneridae</taxon>
        <taxon>Pentapetalae</taxon>
        <taxon>asterids</taxon>
        <taxon>campanulids</taxon>
        <taxon>Escalloniales</taxon>
        <taxon>Escalloniaceae</taxon>
        <taxon>Escallonia</taxon>
    </lineage>
</organism>
<dbReference type="InterPro" id="IPR045272">
    <property type="entry name" value="ANXUR1/2-like"/>
</dbReference>
<feature type="compositionally biased region" description="Basic and acidic residues" evidence="1">
    <location>
        <begin position="289"/>
        <end position="299"/>
    </location>
</feature>
<proteinExistence type="predicted"/>
<feature type="region of interest" description="Disordered" evidence="1">
    <location>
        <begin position="264"/>
        <end position="299"/>
    </location>
</feature>
<evidence type="ECO:0000313" key="3">
    <source>
        <dbReference type="EMBL" id="KAK3010435.1"/>
    </source>
</evidence>
<dbReference type="Pfam" id="PF11721">
    <property type="entry name" value="Malectin"/>
    <property type="match status" value="1"/>
</dbReference>
<protein>
    <recommendedName>
        <fullName evidence="2">Malectin domain-containing protein</fullName>
    </recommendedName>
</protein>
<gene>
    <name evidence="3" type="ORF">RJ639_012524</name>
</gene>
<dbReference type="Gene3D" id="2.60.120.430">
    <property type="entry name" value="Galactose-binding lectin"/>
    <property type="match status" value="1"/>
</dbReference>
<evidence type="ECO:0000256" key="1">
    <source>
        <dbReference type="SAM" id="MobiDB-lite"/>
    </source>
</evidence>